<dbReference type="InterPro" id="IPR007857">
    <property type="entry name" value="Arg_MeTrfase_PRMT5"/>
</dbReference>
<proteinExistence type="inferred from homology"/>
<dbReference type="Pfam" id="PF05185">
    <property type="entry name" value="PRMT5"/>
    <property type="match status" value="1"/>
</dbReference>
<dbReference type="Pfam" id="PF17285">
    <property type="entry name" value="PRMT5_TIM"/>
    <property type="match status" value="1"/>
</dbReference>
<dbReference type="EMBL" id="JAEUBD010001468">
    <property type="protein sequence ID" value="KAH3660989.1"/>
    <property type="molecule type" value="Genomic_DNA"/>
</dbReference>
<evidence type="ECO:0000259" key="9">
    <source>
        <dbReference type="Pfam" id="PF05185"/>
    </source>
</evidence>
<feature type="binding site" evidence="6">
    <location>
        <position position="482"/>
    </location>
    <ligand>
        <name>S-adenosyl-L-methionine</name>
        <dbReference type="ChEBI" id="CHEBI:59789"/>
    </ligand>
</feature>
<comment type="caution">
    <text evidence="12">The sequence shown here is derived from an EMBL/GenBank/DDBJ whole genome shotgun (WGS) entry which is preliminary data.</text>
</comment>
<protein>
    <recommendedName>
        <fullName evidence="4">Protein arginine N-methyltransferase</fullName>
    </recommendedName>
</protein>
<dbReference type="GO" id="GO:0006355">
    <property type="term" value="P:regulation of DNA-templated transcription"/>
    <property type="evidence" value="ECO:0007669"/>
    <property type="project" value="TreeGrafter"/>
</dbReference>
<dbReference type="GO" id="GO:0016274">
    <property type="term" value="F:protein-arginine N-methyltransferase activity"/>
    <property type="evidence" value="ECO:0007669"/>
    <property type="project" value="InterPro"/>
</dbReference>
<evidence type="ECO:0000256" key="1">
    <source>
        <dbReference type="ARBA" id="ARBA00022603"/>
    </source>
</evidence>
<dbReference type="GO" id="GO:0005829">
    <property type="term" value="C:cytosol"/>
    <property type="evidence" value="ECO:0007669"/>
    <property type="project" value="TreeGrafter"/>
</dbReference>
<dbReference type="PANTHER" id="PTHR10738:SF0">
    <property type="entry name" value="PROTEIN ARGININE N-METHYLTRANSFERASE 5"/>
    <property type="match status" value="1"/>
</dbReference>
<evidence type="ECO:0000256" key="7">
    <source>
        <dbReference type="PIRSR" id="PIRSR015894-3"/>
    </source>
</evidence>
<dbReference type="InterPro" id="IPR035075">
    <property type="entry name" value="PRMT5"/>
</dbReference>
<evidence type="ECO:0000313" key="12">
    <source>
        <dbReference type="EMBL" id="KAH3660989.1"/>
    </source>
</evidence>
<evidence type="ECO:0000313" key="13">
    <source>
        <dbReference type="Proteomes" id="UP000788993"/>
    </source>
</evidence>
<feature type="domain" description="PRMT5 oligomerisation" evidence="11">
    <location>
        <begin position="562"/>
        <end position="779"/>
    </location>
</feature>
<organism evidence="12 13">
    <name type="scientific">Ogataea polymorpha</name>
    <dbReference type="NCBI Taxonomy" id="460523"/>
    <lineage>
        <taxon>Eukaryota</taxon>
        <taxon>Fungi</taxon>
        <taxon>Dikarya</taxon>
        <taxon>Ascomycota</taxon>
        <taxon>Saccharomycotina</taxon>
        <taxon>Pichiomycetes</taxon>
        <taxon>Pichiales</taxon>
        <taxon>Pichiaceae</taxon>
        <taxon>Ogataea</taxon>
    </lineage>
</organism>
<feature type="site" description="Critical for specifying symmetric addition of methyl groups" evidence="7">
    <location>
        <position position="382"/>
    </location>
</feature>
<dbReference type="GO" id="GO:0005634">
    <property type="term" value="C:nucleus"/>
    <property type="evidence" value="ECO:0007669"/>
    <property type="project" value="TreeGrafter"/>
</dbReference>
<sequence length="784" mass="88810">MEPQIVRIGIKPLPFTLALVKSDRLLVQTLSKNGYSCVLLAITNPRYRENCKSYFQSFKDSIKEGGFGAVPGGLKVPFPRSNEVNIFTGPHTETTIGLLSPWIELGANDPLINEFSLQVLSNEIAYAQFLGVRKLLLAPPKDLNHLAVFTNSLNSILHKFSDIEISISLPICEDPQTNPATGELIPIIDPLSTWDMWNTIRIHCNYHRNLTVSLASPKQNIPEHVVNRWLLEPIRFYLISSSRFIPNSKGYPVLNKYNQLIIWKIIQKKVLDPPILLLHGVDKESDLIANLRNSSLDDKSSQAYISVDGNKVYLGDLSYLEYLKYLIKSSSSHNQLLPIEEFTLKNLAMANLDRSELRSIKSLQTPLQPLSENLNNATYKVFEQDQAKYECYERAMISSLMDLINLPRFQHVRNLPNFGATAFNTSSLTVTEKGPNAGVQQISEYLKILVIGPGRGPLIERLFAAIKFLNLDLDKVHITAIEKSPTVMVYLSQRNQDFWNRKVDVVNADVRSWKPQLPTQSGFHLVISELLGSFGCNELSPECLYSVEQYCDPDNIIFIPKEYTSFVAPAISPSIYTKLLESNDLSKFHACYVPLCDEYDTLSSKYSKLWTFQHPLRNGNMKRQAHTTLHCHRKGTIHGLLGFFQAELYNGIIISNCPTGSGPSPHNLISWLPFFMPLEQPMQLTDDQELAVFVKRDTAPDRVWYEWSLESYIYLALPSETTLSRSSNNSSSVIDQPGRLSMFSSTEQNGTSRSSMDTEEYQVRVRTVTTRIHNTNGMFHSMKL</sequence>
<keyword evidence="13" id="KW-1185">Reference proteome</keyword>
<dbReference type="Gene3D" id="2.70.160.11">
    <property type="entry name" value="Hnrnp arginine n-methyltransferase1"/>
    <property type="match status" value="1"/>
</dbReference>
<evidence type="ECO:0000256" key="2">
    <source>
        <dbReference type="ARBA" id="ARBA00022679"/>
    </source>
</evidence>
<accession>A0A9P8NXQ5</accession>
<feature type="compositionally biased region" description="Polar residues" evidence="8">
    <location>
        <begin position="742"/>
        <end position="755"/>
    </location>
</feature>
<feature type="domain" description="PRMT5 arginine-N-methyltransferase" evidence="9">
    <location>
        <begin position="360"/>
        <end position="559"/>
    </location>
</feature>
<keyword evidence="2 4" id="KW-0808">Transferase</keyword>
<evidence type="ECO:0000256" key="8">
    <source>
        <dbReference type="SAM" id="MobiDB-lite"/>
    </source>
</evidence>
<feature type="domain" description="PRMT5 TIM barrel" evidence="10">
    <location>
        <begin position="34"/>
        <end position="329"/>
    </location>
</feature>
<feature type="active site" description="Proton donor/acceptor" evidence="5">
    <location>
        <position position="529"/>
    </location>
</feature>
<feature type="active site" description="Proton donor/acceptor" evidence="5">
    <location>
        <position position="538"/>
    </location>
</feature>
<dbReference type="Pfam" id="PF17286">
    <property type="entry name" value="PRMT5_C"/>
    <property type="match status" value="1"/>
</dbReference>
<dbReference type="AlphaFoldDB" id="A0A9P8NXQ5"/>
<dbReference type="Gene3D" id="3.20.20.150">
    <property type="entry name" value="Divalent-metal-dependent TIM barrel enzymes"/>
    <property type="match status" value="1"/>
</dbReference>
<dbReference type="InterPro" id="IPR025799">
    <property type="entry name" value="Arg_MeTrfase"/>
</dbReference>
<comment type="similarity">
    <text evidence="4">Belongs to the class I-like SAM-binding methyltransferase superfamily.</text>
</comment>
<feature type="binding site" evidence="6">
    <location>
        <begin position="388"/>
        <end position="389"/>
    </location>
    <ligand>
        <name>S-adenosyl-L-methionine</name>
        <dbReference type="ChEBI" id="CHEBI:59789"/>
    </ligand>
</feature>
<reference evidence="12" key="1">
    <citation type="journal article" date="2021" name="Open Biol.">
        <title>Shared evolutionary footprints suggest mitochondrial oxidative damage underlies multiple complex I losses in fungi.</title>
        <authorList>
            <person name="Schikora-Tamarit M.A."/>
            <person name="Marcet-Houben M."/>
            <person name="Nosek J."/>
            <person name="Gabaldon T."/>
        </authorList>
    </citation>
    <scope>NUCLEOTIDE SEQUENCE</scope>
    <source>
        <strain evidence="12">NCAIM Y.01608</strain>
    </source>
</reference>
<evidence type="ECO:0000256" key="4">
    <source>
        <dbReference type="PIRNR" id="PIRNR015894"/>
    </source>
</evidence>
<dbReference type="Proteomes" id="UP000788993">
    <property type="component" value="Unassembled WGS sequence"/>
</dbReference>
<reference evidence="12" key="2">
    <citation type="submission" date="2021-01" db="EMBL/GenBank/DDBJ databases">
        <authorList>
            <person name="Schikora-Tamarit M.A."/>
        </authorList>
    </citation>
    <scope>NUCLEOTIDE SEQUENCE</scope>
    <source>
        <strain evidence="12">NCAIM Y.01608</strain>
    </source>
</reference>
<feature type="binding site" evidence="6">
    <location>
        <position position="379"/>
    </location>
    <ligand>
        <name>S-adenosyl-L-methionine</name>
        <dbReference type="ChEBI" id="CHEBI:59789"/>
    </ligand>
</feature>
<dbReference type="CDD" id="cd02440">
    <property type="entry name" value="AdoMet_MTases"/>
    <property type="match status" value="1"/>
</dbReference>
<dbReference type="InterPro" id="IPR035248">
    <property type="entry name" value="PRMT5_C"/>
</dbReference>
<evidence type="ECO:0000256" key="5">
    <source>
        <dbReference type="PIRSR" id="PIRSR015894-1"/>
    </source>
</evidence>
<evidence type="ECO:0000259" key="10">
    <source>
        <dbReference type="Pfam" id="PF17285"/>
    </source>
</evidence>
<dbReference type="SUPFAM" id="SSF53335">
    <property type="entry name" value="S-adenosyl-L-methionine-dependent methyltransferases"/>
    <property type="match status" value="1"/>
</dbReference>
<dbReference type="PIRSF" id="PIRSF015894">
    <property type="entry name" value="Skb1_MeTrfase"/>
    <property type="match status" value="1"/>
</dbReference>
<feature type="region of interest" description="Disordered" evidence="8">
    <location>
        <begin position="722"/>
        <end position="760"/>
    </location>
</feature>
<dbReference type="InterPro" id="IPR029063">
    <property type="entry name" value="SAM-dependent_MTases_sf"/>
</dbReference>
<evidence type="ECO:0000256" key="6">
    <source>
        <dbReference type="PIRSR" id="PIRSR015894-2"/>
    </source>
</evidence>
<dbReference type="InterPro" id="IPR035247">
    <property type="entry name" value="PRMT5_TIM"/>
</dbReference>
<dbReference type="PANTHER" id="PTHR10738">
    <property type="entry name" value="PROTEIN ARGININE N-METHYLTRANSFERASE 5"/>
    <property type="match status" value="1"/>
</dbReference>
<dbReference type="GO" id="GO:0032259">
    <property type="term" value="P:methylation"/>
    <property type="evidence" value="ECO:0007669"/>
    <property type="project" value="UniProtKB-KW"/>
</dbReference>
<keyword evidence="3 4" id="KW-0949">S-adenosyl-L-methionine</keyword>
<gene>
    <name evidence="12" type="ORF">OGATHE_005321</name>
</gene>
<keyword evidence="1 4" id="KW-0489">Methyltransferase</keyword>
<evidence type="ECO:0000256" key="3">
    <source>
        <dbReference type="ARBA" id="ARBA00022691"/>
    </source>
</evidence>
<name>A0A9P8NXQ5_9ASCO</name>
<evidence type="ECO:0000259" key="11">
    <source>
        <dbReference type="Pfam" id="PF17286"/>
    </source>
</evidence>
<dbReference type="Gene3D" id="3.40.50.150">
    <property type="entry name" value="Vaccinia Virus protein VP39"/>
    <property type="match status" value="1"/>
</dbReference>